<dbReference type="InterPro" id="IPR015421">
    <property type="entry name" value="PyrdxlP-dep_Trfase_major"/>
</dbReference>
<evidence type="ECO:0000313" key="7">
    <source>
        <dbReference type="EMBL" id="TCO65916.1"/>
    </source>
</evidence>
<dbReference type="GO" id="GO:0003700">
    <property type="term" value="F:DNA-binding transcription factor activity"/>
    <property type="evidence" value="ECO:0007669"/>
    <property type="project" value="InterPro"/>
</dbReference>
<keyword evidence="2" id="KW-0663">Pyridoxal phosphate</keyword>
<dbReference type="EMBL" id="SLWS01000001">
    <property type="protein sequence ID" value="TCO65916.1"/>
    <property type="molecule type" value="Genomic_DNA"/>
</dbReference>
<evidence type="ECO:0000256" key="3">
    <source>
        <dbReference type="ARBA" id="ARBA00023015"/>
    </source>
</evidence>
<evidence type="ECO:0000256" key="2">
    <source>
        <dbReference type="ARBA" id="ARBA00022898"/>
    </source>
</evidence>
<protein>
    <submittedName>
        <fullName evidence="7">GntR family transcriptional regulator/MocR family aminotransferase</fullName>
    </submittedName>
</protein>
<dbReference type="InterPro" id="IPR015424">
    <property type="entry name" value="PyrdxlP-dep_Trfase"/>
</dbReference>
<keyword evidence="5" id="KW-0804">Transcription</keyword>
<dbReference type="Gene3D" id="1.10.10.10">
    <property type="entry name" value="Winged helix-like DNA-binding domain superfamily/Winged helix DNA-binding domain"/>
    <property type="match status" value="1"/>
</dbReference>
<keyword evidence="3" id="KW-0805">Transcription regulation</keyword>
<evidence type="ECO:0000313" key="8">
    <source>
        <dbReference type="Proteomes" id="UP000295680"/>
    </source>
</evidence>
<evidence type="ECO:0000256" key="4">
    <source>
        <dbReference type="ARBA" id="ARBA00023125"/>
    </source>
</evidence>
<keyword evidence="8" id="KW-1185">Reference proteome</keyword>
<dbReference type="SMART" id="SM00345">
    <property type="entry name" value="HTH_GNTR"/>
    <property type="match status" value="1"/>
</dbReference>
<keyword evidence="7" id="KW-0032">Aminotransferase</keyword>
<name>A0A4R2K7G7_9PSEU</name>
<dbReference type="GO" id="GO:0030170">
    <property type="term" value="F:pyridoxal phosphate binding"/>
    <property type="evidence" value="ECO:0007669"/>
    <property type="project" value="InterPro"/>
</dbReference>
<dbReference type="AlphaFoldDB" id="A0A4R2K7G7"/>
<dbReference type="GO" id="GO:0008483">
    <property type="term" value="F:transaminase activity"/>
    <property type="evidence" value="ECO:0007669"/>
    <property type="project" value="UniProtKB-KW"/>
</dbReference>
<dbReference type="CDD" id="cd07377">
    <property type="entry name" value="WHTH_GntR"/>
    <property type="match status" value="1"/>
</dbReference>
<dbReference type="CDD" id="cd00609">
    <property type="entry name" value="AAT_like"/>
    <property type="match status" value="1"/>
</dbReference>
<dbReference type="InterPro" id="IPR004839">
    <property type="entry name" value="Aminotransferase_I/II_large"/>
</dbReference>
<dbReference type="InterPro" id="IPR000524">
    <property type="entry name" value="Tscrpt_reg_HTH_GntR"/>
</dbReference>
<dbReference type="Pfam" id="PF00392">
    <property type="entry name" value="GntR"/>
    <property type="match status" value="1"/>
</dbReference>
<evidence type="ECO:0000256" key="5">
    <source>
        <dbReference type="ARBA" id="ARBA00023163"/>
    </source>
</evidence>
<evidence type="ECO:0000256" key="1">
    <source>
        <dbReference type="ARBA" id="ARBA00005384"/>
    </source>
</evidence>
<dbReference type="Pfam" id="PF00155">
    <property type="entry name" value="Aminotran_1_2"/>
    <property type="match status" value="1"/>
</dbReference>
<organism evidence="7 8">
    <name type="scientific">Actinocrispum wychmicini</name>
    <dbReference type="NCBI Taxonomy" id="1213861"/>
    <lineage>
        <taxon>Bacteria</taxon>
        <taxon>Bacillati</taxon>
        <taxon>Actinomycetota</taxon>
        <taxon>Actinomycetes</taxon>
        <taxon>Pseudonocardiales</taxon>
        <taxon>Pseudonocardiaceae</taxon>
        <taxon>Actinocrispum</taxon>
    </lineage>
</organism>
<keyword evidence="7" id="KW-0808">Transferase</keyword>
<dbReference type="Proteomes" id="UP000295680">
    <property type="component" value="Unassembled WGS sequence"/>
</dbReference>
<comment type="similarity">
    <text evidence="1">In the C-terminal section; belongs to the class-I pyridoxal-phosphate-dependent aminotransferase family.</text>
</comment>
<dbReference type="PROSITE" id="PS50949">
    <property type="entry name" value="HTH_GNTR"/>
    <property type="match status" value="1"/>
</dbReference>
<evidence type="ECO:0000259" key="6">
    <source>
        <dbReference type="PROSITE" id="PS50949"/>
    </source>
</evidence>
<comment type="caution">
    <text evidence="7">The sequence shown here is derived from an EMBL/GenBank/DDBJ whole genome shotgun (WGS) entry which is preliminary data.</text>
</comment>
<gene>
    <name evidence="7" type="ORF">EV192_1011708</name>
</gene>
<dbReference type="InterPro" id="IPR036390">
    <property type="entry name" value="WH_DNA-bd_sf"/>
</dbReference>
<dbReference type="SUPFAM" id="SSF46785">
    <property type="entry name" value="Winged helix' DNA-binding domain"/>
    <property type="match status" value="1"/>
</dbReference>
<sequence>MSVEWSGVSPELIVDLDRDQPTPLKCQLERALRQAVQSGRLTVGERLPSSRELAGTLGISRGIVQDCYAQLQAEGYLTTRVGSATRVAATAQVPPTQPKPVTPQLDIDFASGVPDLASFPRTDWAWAMREACRRAPNTALDYGDPRGDAHLREVLAAYLRRVRGAAADPERMVICSGFSQGLALTLKVLAANGITQIAFEDPGYGDTGAAACALSGATLVPVPIDEDGIDVDALDRTAARAVVLTPAHQWPTGVVLAPHRRQALVEWANRKDAYIIEDDYDAEFRYDREPVGVLQGLAPDRVAAIGTVSKSLVPAVRLGWIVCPPNLADHVAELKKSSDHGSPGLDQLTLATMIESGRFDRHLRRMRQIYAQRRNVLVDALRPFDVELTGLAAGFHAVAHIAADERAVIEKARVRGVGLYGMSVQRSDRATTPSQLVLGFGNLGERAIRTGMAKVGDLFKTAR</sequence>
<feature type="domain" description="HTH gntR-type" evidence="6">
    <location>
        <begin position="22"/>
        <end position="90"/>
    </location>
</feature>
<dbReference type="InterPro" id="IPR051446">
    <property type="entry name" value="HTH_trans_reg/aminotransferase"/>
</dbReference>
<dbReference type="PANTHER" id="PTHR46577">
    <property type="entry name" value="HTH-TYPE TRANSCRIPTIONAL REGULATORY PROTEIN GABR"/>
    <property type="match status" value="1"/>
</dbReference>
<keyword evidence="4" id="KW-0238">DNA-binding</keyword>
<dbReference type="GO" id="GO:0003677">
    <property type="term" value="F:DNA binding"/>
    <property type="evidence" value="ECO:0007669"/>
    <property type="project" value="UniProtKB-KW"/>
</dbReference>
<dbReference type="OrthoDB" id="5415143at2"/>
<reference evidence="7 8" key="1">
    <citation type="submission" date="2019-03" db="EMBL/GenBank/DDBJ databases">
        <title>Genomic Encyclopedia of Type Strains, Phase IV (KMG-IV): sequencing the most valuable type-strain genomes for metagenomic binning, comparative biology and taxonomic classification.</title>
        <authorList>
            <person name="Goeker M."/>
        </authorList>
    </citation>
    <scope>NUCLEOTIDE SEQUENCE [LARGE SCALE GENOMIC DNA]</scope>
    <source>
        <strain evidence="7 8">DSM 45934</strain>
    </source>
</reference>
<dbReference type="PRINTS" id="PR00035">
    <property type="entry name" value="HTHGNTR"/>
</dbReference>
<proteinExistence type="inferred from homology"/>
<dbReference type="SUPFAM" id="SSF53383">
    <property type="entry name" value="PLP-dependent transferases"/>
    <property type="match status" value="1"/>
</dbReference>
<dbReference type="RefSeq" id="WP_132112659.1">
    <property type="nucleotide sequence ID" value="NZ_SLWS01000001.1"/>
</dbReference>
<accession>A0A4R2K7G7</accession>
<dbReference type="InterPro" id="IPR036388">
    <property type="entry name" value="WH-like_DNA-bd_sf"/>
</dbReference>
<dbReference type="PANTHER" id="PTHR46577:SF1">
    <property type="entry name" value="HTH-TYPE TRANSCRIPTIONAL REGULATORY PROTEIN GABR"/>
    <property type="match status" value="1"/>
</dbReference>
<dbReference type="Gene3D" id="3.40.640.10">
    <property type="entry name" value="Type I PLP-dependent aspartate aminotransferase-like (Major domain)"/>
    <property type="match status" value="1"/>
</dbReference>